<feature type="domain" description="AMP-activated protein kinase glycogen-binding" evidence="3">
    <location>
        <begin position="7"/>
        <end position="83"/>
    </location>
</feature>
<dbReference type="STRING" id="930992.A0A0D0BJ06"/>
<dbReference type="PANTHER" id="PTHR10343:SF84">
    <property type="entry name" value="5'-AMP-ACTIVATED PROTEIN KINASE SUBUNIT BETA-1"/>
    <property type="match status" value="1"/>
</dbReference>
<reference evidence="4 5" key="1">
    <citation type="submission" date="2014-04" db="EMBL/GenBank/DDBJ databases">
        <authorList>
            <consortium name="DOE Joint Genome Institute"/>
            <person name="Kuo A."/>
            <person name="Ruytinx J."/>
            <person name="Rineau F."/>
            <person name="Colpaert J."/>
            <person name="Kohler A."/>
            <person name="Nagy L.G."/>
            <person name="Floudas D."/>
            <person name="Copeland A."/>
            <person name="Barry K.W."/>
            <person name="Cichocki N."/>
            <person name="Veneault-Fourrey C."/>
            <person name="LaButti K."/>
            <person name="Lindquist E.A."/>
            <person name="Lipzen A."/>
            <person name="Lundell T."/>
            <person name="Morin E."/>
            <person name="Murat C."/>
            <person name="Sun H."/>
            <person name="Tunlid A."/>
            <person name="Henrissat B."/>
            <person name="Grigoriev I.V."/>
            <person name="Hibbett D.S."/>
            <person name="Martin F."/>
            <person name="Nordberg H.P."/>
            <person name="Cantor M.N."/>
            <person name="Hua S.X."/>
        </authorList>
    </citation>
    <scope>NUCLEOTIDE SEQUENCE [LARGE SCALE GENOMIC DNA]</scope>
    <source>
        <strain evidence="4 5">UH-Slu-Lm8-n1</strain>
    </source>
</reference>
<dbReference type="Pfam" id="PF16561">
    <property type="entry name" value="AMPK1_CBM"/>
    <property type="match status" value="1"/>
</dbReference>
<feature type="region of interest" description="Disordered" evidence="2">
    <location>
        <begin position="373"/>
        <end position="467"/>
    </location>
</feature>
<dbReference type="InterPro" id="IPR050827">
    <property type="entry name" value="CRP1_MDG1_kinase"/>
</dbReference>
<dbReference type="CDD" id="cd02859">
    <property type="entry name" value="E_set_AMPKbeta_like_N"/>
    <property type="match status" value="1"/>
</dbReference>
<dbReference type="InterPro" id="IPR032640">
    <property type="entry name" value="AMPK1_CBM"/>
</dbReference>
<feature type="compositionally biased region" description="Low complexity" evidence="2">
    <location>
        <begin position="441"/>
        <end position="457"/>
    </location>
</feature>
<dbReference type="EMBL" id="KN835218">
    <property type="protein sequence ID" value="KIK43223.1"/>
    <property type="molecule type" value="Genomic_DNA"/>
</dbReference>
<evidence type="ECO:0000313" key="5">
    <source>
        <dbReference type="Proteomes" id="UP000054485"/>
    </source>
</evidence>
<proteinExistence type="inferred from homology"/>
<dbReference type="PANTHER" id="PTHR10343">
    <property type="entry name" value="5'-AMP-ACTIVATED PROTEIN KINASE , BETA SUBUNIT"/>
    <property type="match status" value="1"/>
</dbReference>
<keyword evidence="5" id="KW-1185">Reference proteome</keyword>
<evidence type="ECO:0000313" key="4">
    <source>
        <dbReference type="EMBL" id="KIK43223.1"/>
    </source>
</evidence>
<dbReference type="InterPro" id="IPR013783">
    <property type="entry name" value="Ig-like_fold"/>
</dbReference>
<dbReference type="GO" id="GO:0005634">
    <property type="term" value="C:nucleus"/>
    <property type="evidence" value="ECO:0007669"/>
    <property type="project" value="TreeGrafter"/>
</dbReference>
<organism evidence="4 5">
    <name type="scientific">Suillus luteus UH-Slu-Lm8-n1</name>
    <dbReference type="NCBI Taxonomy" id="930992"/>
    <lineage>
        <taxon>Eukaryota</taxon>
        <taxon>Fungi</taxon>
        <taxon>Dikarya</taxon>
        <taxon>Basidiomycota</taxon>
        <taxon>Agaricomycotina</taxon>
        <taxon>Agaricomycetes</taxon>
        <taxon>Agaricomycetidae</taxon>
        <taxon>Boletales</taxon>
        <taxon>Suillineae</taxon>
        <taxon>Suillaceae</taxon>
        <taxon>Suillus</taxon>
    </lineage>
</organism>
<dbReference type="GO" id="GO:0031588">
    <property type="term" value="C:nucleotide-activated protein kinase complex"/>
    <property type="evidence" value="ECO:0007669"/>
    <property type="project" value="TreeGrafter"/>
</dbReference>
<gene>
    <name evidence="4" type="ORF">CY34DRAFT_804078</name>
</gene>
<dbReference type="OrthoDB" id="5873279at2759"/>
<dbReference type="SUPFAM" id="SSF81296">
    <property type="entry name" value="E set domains"/>
    <property type="match status" value="1"/>
</dbReference>
<dbReference type="GO" id="GO:0019901">
    <property type="term" value="F:protein kinase binding"/>
    <property type="evidence" value="ECO:0007669"/>
    <property type="project" value="TreeGrafter"/>
</dbReference>
<dbReference type="AlphaFoldDB" id="A0A0D0BJ06"/>
<accession>A0A0D0BJ06</accession>
<dbReference type="Gene3D" id="2.60.40.10">
    <property type="entry name" value="Immunoglobulins"/>
    <property type="match status" value="1"/>
</dbReference>
<reference evidence="5" key="2">
    <citation type="submission" date="2015-01" db="EMBL/GenBank/DDBJ databases">
        <title>Evolutionary Origins and Diversification of the Mycorrhizal Mutualists.</title>
        <authorList>
            <consortium name="DOE Joint Genome Institute"/>
            <consortium name="Mycorrhizal Genomics Consortium"/>
            <person name="Kohler A."/>
            <person name="Kuo A."/>
            <person name="Nagy L.G."/>
            <person name="Floudas D."/>
            <person name="Copeland A."/>
            <person name="Barry K.W."/>
            <person name="Cichocki N."/>
            <person name="Veneault-Fourrey C."/>
            <person name="LaButti K."/>
            <person name="Lindquist E.A."/>
            <person name="Lipzen A."/>
            <person name="Lundell T."/>
            <person name="Morin E."/>
            <person name="Murat C."/>
            <person name="Riley R."/>
            <person name="Ohm R."/>
            <person name="Sun H."/>
            <person name="Tunlid A."/>
            <person name="Henrissat B."/>
            <person name="Grigoriev I.V."/>
            <person name="Hibbett D.S."/>
            <person name="Martin F."/>
        </authorList>
    </citation>
    <scope>NUCLEOTIDE SEQUENCE [LARGE SCALE GENOMIC DNA]</scope>
    <source>
        <strain evidence="5">UH-Slu-Lm8-n1</strain>
    </source>
</reference>
<feature type="compositionally biased region" description="Polar residues" evidence="2">
    <location>
        <begin position="423"/>
        <end position="432"/>
    </location>
</feature>
<evidence type="ECO:0000256" key="2">
    <source>
        <dbReference type="SAM" id="MobiDB-lite"/>
    </source>
</evidence>
<feature type="region of interest" description="Disordered" evidence="2">
    <location>
        <begin position="322"/>
        <end position="361"/>
    </location>
</feature>
<dbReference type="InParanoid" id="A0A0D0BJ06"/>
<feature type="region of interest" description="Disordered" evidence="2">
    <location>
        <begin position="85"/>
        <end position="110"/>
    </location>
</feature>
<name>A0A0D0BJ06_9AGAM</name>
<evidence type="ECO:0000256" key="1">
    <source>
        <dbReference type="ARBA" id="ARBA00010926"/>
    </source>
</evidence>
<comment type="similarity">
    <text evidence="1">Belongs to the 5'-AMP-activated protein kinase beta subunit family.</text>
</comment>
<protein>
    <submittedName>
        <fullName evidence="4">Carbohydrate-binding module family 48 protein</fullName>
    </submittedName>
</protein>
<sequence length="487" mass="51724">MDDLHEAEFSWPYSDASDVILTGSFDHWSCTMHLPKSTSGFVGNVRVPWNEKVPYKFIVDGTWVTRSDRPTELDSAGNLNNVLIAPSKPTPITEHPSITAPKDPTDSMTSATTFPEELLLSSETSQKVLEADQQGGIIESDSTDSTSAVDDVGVSDKEVVSIHVPDIIVESAEPPVLNGEVDTFHAIVDTATSAASHVSEEVASALEYVSSGFSYMFSSTPRVSTEKVNVLGTTEQSSTTSAIEPIVAETLAESVQGTPSPDVTVSTPQIAPVVPILILPVNDYMLNESASPLPNQEIDASDPLASGSLDVTTSVLEPSTHFPILLSKPVPSVTQEAQAGEQDNKPTEQENSDAQAAEEKNEELLVDAVAPPSDAAAASTTPEVDVNPDPAQTADASAVDVGPIAPNNELSLPAPEPQDTPAVATSSMPTTDNDPKDSKEVSFPVSTTTDSTVSPSSKFSTGSTRKKRRSFFVKLKEFFSHKEKTKK</sequence>
<dbReference type="Proteomes" id="UP000054485">
    <property type="component" value="Unassembled WGS sequence"/>
</dbReference>
<dbReference type="HOGENOM" id="CLU_560396_0_0_1"/>
<dbReference type="GO" id="GO:0007165">
    <property type="term" value="P:signal transduction"/>
    <property type="evidence" value="ECO:0007669"/>
    <property type="project" value="TreeGrafter"/>
</dbReference>
<dbReference type="InterPro" id="IPR014756">
    <property type="entry name" value="Ig_E-set"/>
</dbReference>
<dbReference type="GO" id="GO:0005737">
    <property type="term" value="C:cytoplasm"/>
    <property type="evidence" value="ECO:0007669"/>
    <property type="project" value="TreeGrafter"/>
</dbReference>
<evidence type="ECO:0000259" key="3">
    <source>
        <dbReference type="Pfam" id="PF16561"/>
    </source>
</evidence>